<keyword evidence="3" id="KW-0328">Glycosyltransferase</keyword>
<feature type="transmembrane region" description="Helical" evidence="8">
    <location>
        <begin position="140"/>
        <end position="158"/>
    </location>
</feature>
<feature type="transmembrane region" description="Helical" evidence="8">
    <location>
        <begin position="208"/>
        <end position="227"/>
    </location>
</feature>
<evidence type="ECO:0000256" key="1">
    <source>
        <dbReference type="ARBA" id="ARBA00004651"/>
    </source>
</evidence>
<evidence type="ECO:0000256" key="2">
    <source>
        <dbReference type="ARBA" id="ARBA00022475"/>
    </source>
</evidence>
<evidence type="ECO:0000256" key="4">
    <source>
        <dbReference type="ARBA" id="ARBA00022679"/>
    </source>
</evidence>
<evidence type="ECO:0000256" key="7">
    <source>
        <dbReference type="ARBA" id="ARBA00023136"/>
    </source>
</evidence>
<feature type="transmembrane region" description="Helical" evidence="8">
    <location>
        <begin position="350"/>
        <end position="369"/>
    </location>
</feature>
<dbReference type="Pfam" id="PF13231">
    <property type="entry name" value="PMT_2"/>
    <property type="match status" value="1"/>
</dbReference>
<evidence type="ECO:0000313" key="11">
    <source>
        <dbReference type="Proteomes" id="UP000266426"/>
    </source>
</evidence>
<dbReference type="PANTHER" id="PTHR33908:SF11">
    <property type="entry name" value="MEMBRANE PROTEIN"/>
    <property type="match status" value="1"/>
</dbReference>
<evidence type="ECO:0000259" key="9">
    <source>
        <dbReference type="Pfam" id="PF13231"/>
    </source>
</evidence>
<feature type="transmembrane region" description="Helical" evidence="8">
    <location>
        <begin position="296"/>
        <end position="314"/>
    </location>
</feature>
<evidence type="ECO:0000313" key="10">
    <source>
        <dbReference type="EMBL" id="RJP61219.1"/>
    </source>
</evidence>
<feature type="transmembrane region" description="Helical" evidence="8">
    <location>
        <begin position="320"/>
        <end position="338"/>
    </location>
</feature>
<dbReference type="GO" id="GO:0005886">
    <property type="term" value="C:plasma membrane"/>
    <property type="evidence" value="ECO:0007669"/>
    <property type="project" value="UniProtKB-SubCell"/>
</dbReference>
<dbReference type="InterPro" id="IPR050297">
    <property type="entry name" value="LipidA_mod_glycosyltrf_83"/>
</dbReference>
<evidence type="ECO:0000256" key="8">
    <source>
        <dbReference type="SAM" id="Phobius"/>
    </source>
</evidence>
<dbReference type="InterPro" id="IPR038731">
    <property type="entry name" value="RgtA/B/C-like"/>
</dbReference>
<organism evidence="10 11">
    <name type="scientific">Candidatus Auribacter fodinae</name>
    <dbReference type="NCBI Taxonomy" id="2093366"/>
    <lineage>
        <taxon>Bacteria</taxon>
        <taxon>Pseudomonadati</taxon>
        <taxon>Candidatus Auribacterota</taxon>
        <taxon>Candidatus Auribacteria</taxon>
        <taxon>Candidatus Auribacterales</taxon>
        <taxon>Candidatus Auribacteraceae</taxon>
        <taxon>Candidatus Auribacter</taxon>
    </lineage>
</organism>
<comment type="caution">
    <text evidence="10">The sequence shown here is derived from an EMBL/GenBank/DDBJ whole genome shotgun (WGS) entry which is preliminary data.</text>
</comment>
<protein>
    <submittedName>
        <fullName evidence="10">Glycosyltransferase family 39 protein</fullName>
    </submittedName>
</protein>
<dbReference type="GO" id="GO:0009103">
    <property type="term" value="P:lipopolysaccharide biosynthetic process"/>
    <property type="evidence" value="ECO:0007669"/>
    <property type="project" value="UniProtKB-ARBA"/>
</dbReference>
<sequence>MALHSYSRSYMLKAILLSFCVIFSAVTIFFGLDGSLRDWDEAVYAQVSRENTVHSDWMNLRWNGQPWIDKPPLMIWATAIVYDLFGVGEWQARISSAVLCWLSILLVLAWGSQTGSVYTGIIGALILLGTPHFIRVGKMGQLDVPVAFFITASLYFFYHGRKKNWCYLLSGLFTGCAVMTKWTVGLYAPIIQAVLMLFSPYRATFRSLWWWLGHLVCIAFCAPWVLYQVSHNGDLFIAHFMFAKTVAFVDSPVCGHGGPLFFYLTLMFRKSRPWVFLFFPAVGYLLWLYKRNKDENALFLSVWTIIVLGLFSVATTKLHWYIMPAYPALALGTGYCITRVVQKEKIRSGIIAAAVCVVAGHMLFSRGYISLDLNPEAKSLCALIRRDFPETKEVVVFQGTSFPSIRFYSDQKVFYCVQDRKLRSFIQELERPLLLLSAPEYDARIRSVLQSIGQKPSVARMVSDEYVVYNFP</sequence>
<feature type="domain" description="Glycosyltransferase RgtA/B/C/D-like" evidence="9">
    <location>
        <begin position="69"/>
        <end position="227"/>
    </location>
</feature>
<name>A0A3A4R4V8_9BACT</name>
<proteinExistence type="predicted"/>
<evidence type="ECO:0000256" key="6">
    <source>
        <dbReference type="ARBA" id="ARBA00022989"/>
    </source>
</evidence>
<keyword evidence="2" id="KW-1003">Cell membrane</keyword>
<feature type="transmembrane region" description="Helical" evidence="8">
    <location>
        <begin position="165"/>
        <end position="188"/>
    </location>
</feature>
<feature type="transmembrane region" description="Helical" evidence="8">
    <location>
        <begin position="12"/>
        <end position="32"/>
    </location>
</feature>
<comment type="subcellular location">
    <subcellularLocation>
        <location evidence="1">Cell membrane</location>
        <topology evidence="1">Multi-pass membrane protein</topology>
    </subcellularLocation>
</comment>
<keyword evidence="7 8" id="KW-0472">Membrane</keyword>
<evidence type="ECO:0000256" key="5">
    <source>
        <dbReference type="ARBA" id="ARBA00022692"/>
    </source>
</evidence>
<dbReference type="PANTHER" id="PTHR33908">
    <property type="entry name" value="MANNOSYLTRANSFERASE YKCB-RELATED"/>
    <property type="match status" value="1"/>
</dbReference>
<dbReference type="AlphaFoldDB" id="A0A3A4R4V8"/>
<reference evidence="10 11" key="1">
    <citation type="journal article" date="2017" name="ISME J.">
        <title>Energy and carbon metabolisms in a deep terrestrial subsurface fluid microbial community.</title>
        <authorList>
            <person name="Momper L."/>
            <person name="Jungbluth S.P."/>
            <person name="Lee M.D."/>
            <person name="Amend J.P."/>
        </authorList>
    </citation>
    <scope>NUCLEOTIDE SEQUENCE [LARGE SCALE GENOMIC DNA]</scope>
    <source>
        <strain evidence="10">SURF_26</strain>
    </source>
</reference>
<dbReference type="GO" id="GO:0016763">
    <property type="term" value="F:pentosyltransferase activity"/>
    <property type="evidence" value="ECO:0007669"/>
    <property type="project" value="TreeGrafter"/>
</dbReference>
<dbReference type="Proteomes" id="UP000266426">
    <property type="component" value="Unassembled WGS sequence"/>
</dbReference>
<feature type="transmembrane region" description="Helical" evidence="8">
    <location>
        <begin position="117"/>
        <end position="134"/>
    </location>
</feature>
<evidence type="ECO:0000256" key="3">
    <source>
        <dbReference type="ARBA" id="ARBA00022676"/>
    </source>
</evidence>
<accession>A0A3A4R4V8</accession>
<feature type="transmembrane region" description="Helical" evidence="8">
    <location>
        <begin position="273"/>
        <end position="289"/>
    </location>
</feature>
<keyword evidence="6 8" id="KW-1133">Transmembrane helix</keyword>
<gene>
    <name evidence="10" type="ORF">C4541_02470</name>
</gene>
<keyword evidence="5 8" id="KW-0812">Transmembrane</keyword>
<feature type="transmembrane region" description="Helical" evidence="8">
    <location>
        <begin position="90"/>
        <end position="110"/>
    </location>
</feature>
<keyword evidence="4 10" id="KW-0808">Transferase</keyword>
<dbReference type="EMBL" id="QZJZ01000015">
    <property type="protein sequence ID" value="RJP61219.1"/>
    <property type="molecule type" value="Genomic_DNA"/>
</dbReference>